<accession>A0ABQ8VYQ2</accession>
<keyword evidence="4 6" id="KW-1133">Transmembrane helix</keyword>
<evidence type="ECO:0000256" key="2">
    <source>
        <dbReference type="ARBA" id="ARBA00009160"/>
    </source>
</evidence>
<evidence type="ECO:0000256" key="6">
    <source>
        <dbReference type="SAM" id="Phobius"/>
    </source>
</evidence>
<gene>
    <name evidence="7" type="ORF">C8R41DRAFT_785016</name>
</gene>
<evidence type="ECO:0000256" key="3">
    <source>
        <dbReference type="ARBA" id="ARBA00022692"/>
    </source>
</evidence>
<evidence type="ECO:0000313" key="7">
    <source>
        <dbReference type="EMBL" id="KAJ4501516.1"/>
    </source>
</evidence>
<protein>
    <submittedName>
        <fullName evidence="7">FUN14 family-domain-containing protein</fullName>
    </submittedName>
</protein>
<dbReference type="EMBL" id="JANVFT010000001">
    <property type="protein sequence ID" value="KAJ4501516.1"/>
    <property type="molecule type" value="Genomic_DNA"/>
</dbReference>
<sequence length="225" mass="24783">MLFVTARAQALRHSEMSSPIHVLSRRCNGPQLFNSLFSGQFRLLQRNARLQASRLPKTRMFQSFPSVFKAIGLSGLGLGLSLYIKPFIECESSVVTASRSPEPSILSGSLPPHPESSVSLYELSFGTVAGICAGVFIKKGAKAVAFFLGGVFVLLQYLGSFSILRVDWTRMGHRFERVFYTTDTTGTKRAPTIWTAWNWLVDFLTADFPPRASFLAGLALGLRIG</sequence>
<dbReference type="Pfam" id="PF04930">
    <property type="entry name" value="FUN14"/>
    <property type="match status" value="1"/>
</dbReference>
<dbReference type="PANTHER" id="PTHR21346">
    <property type="entry name" value="FUN14 DOMAIN CONTAINING"/>
    <property type="match status" value="1"/>
</dbReference>
<feature type="transmembrane region" description="Helical" evidence="6">
    <location>
        <begin position="144"/>
        <end position="164"/>
    </location>
</feature>
<evidence type="ECO:0000256" key="1">
    <source>
        <dbReference type="ARBA" id="ARBA00004370"/>
    </source>
</evidence>
<dbReference type="PANTHER" id="PTHR21346:SF10">
    <property type="entry name" value="TRANSMEMBRANE PROTEIN"/>
    <property type="match status" value="1"/>
</dbReference>
<name>A0ABQ8VYQ2_9AGAR</name>
<keyword evidence="8" id="KW-1185">Reference proteome</keyword>
<comment type="subcellular location">
    <subcellularLocation>
        <location evidence="1">Membrane</location>
    </subcellularLocation>
</comment>
<evidence type="ECO:0000256" key="4">
    <source>
        <dbReference type="ARBA" id="ARBA00022989"/>
    </source>
</evidence>
<proteinExistence type="inferred from homology"/>
<reference evidence="7" key="1">
    <citation type="submission" date="2022-08" db="EMBL/GenBank/DDBJ databases">
        <title>A Global Phylogenomic Analysis of the Shiitake Genus Lentinula.</title>
        <authorList>
            <consortium name="DOE Joint Genome Institute"/>
            <person name="Sierra-Patev S."/>
            <person name="Min B."/>
            <person name="Naranjo-Ortiz M."/>
            <person name="Looney B."/>
            <person name="Konkel Z."/>
            <person name="Slot J.C."/>
            <person name="Sakamoto Y."/>
            <person name="Steenwyk J.L."/>
            <person name="Rokas A."/>
            <person name="Carro J."/>
            <person name="Camarero S."/>
            <person name="Ferreira P."/>
            <person name="Molpeceres G."/>
            <person name="Ruiz-Duenas F.J."/>
            <person name="Serrano A."/>
            <person name="Henrissat B."/>
            <person name="Drula E."/>
            <person name="Hughes K.W."/>
            <person name="Mata J.L."/>
            <person name="Ishikawa N.K."/>
            <person name="Vargas-Isla R."/>
            <person name="Ushijima S."/>
            <person name="Smith C.A."/>
            <person name="Ahrendt S."/>
            <person name="Andreopoulos W."/>
            <person name="He G."/>
            <person name="Labutti K."/>
            <person name="Lipzen A."/>
            <person name="Ng V."/>
            <person name="Riley R."/>
            <person name="Sandor L."/>
            <person name="Barry K."/>
            <person name="Martinez A.T."/>
            <person name="Xiao Y."/>
            <person name="Gibbons J.G."/>
            <person name="Terashima K."/>
            <person name="Grigoriev I.V."/>
            <person name="Hibbett D.S."/>
        </authorList>
    </citation>
    <scope>NUCLEOTIDE SEQUENCE</scope>
    <source>
        <strain evidence="7">RHP3577 ss4</strain>
    </source>
</reference>
<comment type="caution">
    <text evidence="7">The sequence shown here is derived from an EMBL/GenBank/DDBJ whole genome shotgun (WGS) entry which is preliminary data.</text>
</comment>
<evidence type="ECO:0000313" key="8">
    <source>
        <dbReference type="Proteomes" id="UP001150217"/>
    </source>
</evidence>
<organism evidence="7 8">
    <name type="scientific">Lentinula lateritia</name>
    <dbReference type="NCBI Taxonomy" id="40482"/>
    <lineage>
        <taxon>Eukaryota</taxon>
        <taxon>Fungi</taxon>
        <taxon>Dikarya</taxon>
        <taxon>Basidiomycota</taxon>
        <taxon>Agaricomycotina</taxon>
        <taxon>Agaricomycetes</taxon>
        <taxon>Agaricomycetidae</taxon>
        <taxon>Agaricales</taxon>
        <taxon>Marasmiineae</taxon>
        <taxon>Omphalotaceae</taxon>
        <taxon>Lentinula</taxon>
    </lineage>
</organism>
<evidence type="ECO:0000256" key="5">
    <source>
        <dbReference type="ARBA" id="ARBA00023136"/>
    </source>
</evidence>
<feature type="transmembrane region" description="Helical" evidence="6">
    <location>
        <begin position="67"/>
        <end position="84"/>
    </location>
</feature>
<dbReference type="InterPro" id="IPR007014">
    <property type="entry name" value="FUN14"/>
</dbReference>
<keyword evidence="5 6" id="KW-0472">Membrane</keyword>
<feature type="transmembrane region" description="Helical" evidence="6">
    <location>
        <begin position="118"/>
        <end position="137"/>
    </location>
</feature>
<dbReference type="Proteomes" id="UP001150217">
    <property type="component" value="Unassembled WGS sequence"/>
</dbReference>
<comment type="similarity">
    <text evidence="2">Belongs to the FUN14 family.</text>
</comment>
<keyword evidence="3 6" id="KW-0812">Transmembrane</keyword>